<keyword evidence="5" id="KW-0804">Transcription</keyword>
<evidence type="ECO:0000313" key="9">
    <source>
        <dbReference type="Proteomes" id="UP001172673"/>
    </source>
</evidence>
<evidence type="ECO:0000256" key="3">
    <source>
        <dbReference type="ARBA" id="ARBA00023015"/>
    </source>
</evidence>
<dbReference type="InterPro" id="IPR052360">
    <property type="entry name" value="Transcr_Regulatory_Proteins"/>
</dbReference>
<keyword evidence="2" id="KW-0862">Zinc</keyword>
<reference evidence="8" key="1">
    <citation type="submission" date="2022-10" db="EMBL/GenBank/DDBJ databases">
        <title>Culturing micro-colonial fungi from biological soil crusts in the Mojave desert and describing Neophaeococcomyces mojavensis, and introducing the new genera and species Taxawa tesnikishii.</title>
        <authorList>
            <person name="Kurbessoian T."/>
            <person name="Stajich J.E."/>
        </authorList>
    </citation>
    <scope>NUCLEOTIDE SEQUENCE</scope>
    <source>
        <strain evidence="8">TK_41</strain>
    </source>
</reference>
<evidence type="ECO:0000256" key="1">
    <source>
        <dbReference type="ARBA" id="ARBA00022723"/>
    </source>
</evidence>
<dbReference type="GO" id="GO:0046872">
    <property type="term" value="F:metal ion binding"/>
    <property type="evidence" value="ECO:0007669"/>
    <property type="project" value="UniProtKB-KW"/>
</dbReference>
<keyword evidence="4" id="KW-0238">DNA-binding</keyword>
<dbReference type="GO" id="GO:0003677">
    <property type="term" value="F:DNA binding"/>
    <property type="evidence" value="ECO:0007669"/>
    <property type="project" value="UniProtKB-KW"/>
</dbReference>
<evidence type="ECO:0000256" key="6">
    <source>
        <dbReference type="ARBA" id="ARBA00023242"/>
    </source>
</evidence>
<evidence type="ECO:0000256" key="7">
    <source>
        <dbReference type="SAM" id="SignalP"/>
    </source>
</evidence>
<evidence type="ECO:0000256" key="2">
    <source>
        <dbReference type="ARBA" id="ARBA00022833"/>
    </source>
</evidence>
<keyword evidence="7" id="KW-0732">Signal</keyword>
<gene>
    <name evidence="8" type="ORF">H2200_003449</name>
</gene>
<organism evidence="8 9">
    <name type="scientific">Cladophialophora chaetospira</name>
    <dbReference type="NCBI Taxonomy" id="386627"/>
    <lineage>
        <taxon>Eukaryota</taxon>
        <taxon>Fungi</taxon>
        <taxon>Dikarya</taxon>
        <taxon>Ascomycota</taxon>
        <taxon>Pezizomycotina</taxon>
        <taxon>Eurotiomycetes</taxon>
        <taxon>Chaetothyriomycetidae</taxon>
        <taxon>Chaetothyriales</taxon>
        <taxon>Herpotrichiellaceae</taxon>
        <taxon>Cladophialophora</taxon>
    </lineage>
</organism>
<keyword evidence="3" id="KW-0805">Transcription regulation</keyword>
<feature type="signal peptide" evidence="7">
    <location>
        <begin position="1"/>
        <end position="23"/>
    </location>
</feature>
<comment type="caution">
    <text evidence="8">The sequence shown here is derived from an EMBL/GenBank/DDBJ whole genome shotgun (WGS) entry which is preliminary data.</text>
</comment>
<keyword evidence="6" id="KW-0539">Nucleus</keyword>
<evidence type="ECO:0000256" key="5">
    <source>
        <dbReference type="ARBA" id="ARBA00023163"/>
    </source>
</evidence>
<evidence type="ECO:0000313" key="8">
    <source>
        <dbReference type="EMBL" id="KAJ9613507.1"/>
    </source>
</evidence>
<sequence length="362" mass="41503">MRHNSISLGVLVVTCILYTCVELLQDNLDESIVLYQKALAMNGQLALPGASNNSTHSAYSVTTLERSTKALLRHMSVAQPSPMMWTNDIGPFHFTNNFENISQARDAGYAMVAEAHLFIVQVQEIKLTEGKDWLPTQKFIDRRDKLKNNLFRWDAAVHTLIKSRSQPIFESPDDDELYSTLMLSWTQYLIELSTLLTAYETSYDKFFPQFQSMLGYIRRVVAVQQARSNRPVFVLETRILPALHYVAVKCRHPLIRREAISLTENDAPRMEYYFKADHTAEEAKRIIGIEEAGGNETGVFQPQCPPDKVDALPAEEHRIYRELLSEVPNPYSKEPNQYLTYGMWRREGEDGAWIATEHVIKL</sequence>
<proteinExistence type="predicted"/>
<keyword evidence="9" id="KW-1185">Reference proteome</keyword>
<dbReference type="AlphaFoldDB" id="A0AA39CMA8"/>
<dbReference type="PANTHER" id="PTHR36206:SF12">
    <property type="entry name" value="ASPERCRYPTIN BIOSYNTHESIS CLUSTER-SPECIFIC TRANSCRIPTION REGULATOR ATNN-RELATED"/>
    <property type="match status" value="1"/>
</dbReference>
<keyword evidence="1" id="KW-0479">Metal-binding</keyword>
<dbReference type="Proteomes" id="UP001172673">
    <property type="component" value="Unassembled WGS sequence"/>
</dbReference>
<dbReference type="PANTHER" id="PTHR36206">
    <property type="entry name" value="ASPERCRYPTIN BIOSYNTHESIS CLUSTER-SPECIFIC TRANSCRIPTION REGULATOR ATNN-RELATED"/>
    <property type="match status" value="1"/>
</dbReference>
<accession>A0AA39CMA8</accession>
<dbReference type="EMBL" id="JAPDRK010000004">
    <property type="protein sequence ID" value="KAJ9613507.1"/>
    <property type="molecule type" value="Genomic_DNA"/>
</dbReference>
<name>A0AA39CMA8_9EURO</name>
<evidence type="ECO:0000256" key="4">
    <source>
        <dbReference type="ARBA" id="ARBA00023125"/>
    </source>
</evidence>
<feature type="chain" id="PRO_5041251230" evidence="7">
    <location>
        <begin position="24"/>
        <end position="362"/>
    </location>
</feature>
<protein>
    <submittedName>
        <fullName evidence="8">Uncharacterized protein</fullName>
    </submittedName>
</protein>